<sequence>MRQDIYWVCVFKVQPIHFDDFKAIVRPLVEMTRKEEGSMAYEYNVSDDRSTIHIIEHYRSSAAVVHHVQETFSQFAERFTALATVSSFVVYGEPNEEARTILDGFGAVYLSNFDGFTK</sequence>
<dbReference type="Pfam" id="PF03992">
    <property type="entry name" value="ABM"/>
    <property type="match status" value="1"/>
</dbReference>
<dbReference type="AlphaFoldDB" id="A0A7Z7BRW7"/>
<dbReference type="RefSeq" id="WP_092734698.1">
    <property type="nucleotide sequence ID" value="NZ_FNEW01000007.1"/>
</dbReference>
<evidence type="ECO:0000313" key="2">
    <source>
        <dbReference type="EMBL" id="SDK34526.1"/>
    </source>
</evidence>
<keyword evidence="2" id="KW-0560">Oxidoreductase</keyword>
<evidence type="ECO:0000259" key="1">
    <source>
        <dbReference type="Pfam" id="PF03992"/>
    </source>
</evidence>
<accession>A0A7Z7BRW7</accession>
<organism evidence="2 3">
    <name type="scientific">Agrobacterium fabrum</name>
    <dbReference type="NCBI Taxonomy" id="1176649"/>
    <lineage>
        <taxon>Bacteria</taxon>
        <taxon>Pseudomonadati</taxon>
        <taxon>Pseudomonadota</taxon>
        <taxon>Alphaproteobacteria</taxon>
        <taxon>Hyphomicrobiales</taxon>
        <taxon>Rhizobiaceae</taxon>
        <taxon>Rhizobium/Agrobacterium group</taxon>
        <taxon>Agrobacterium</taxon>
        <taxon>Agrobacterium tumefaciens complex</taxon>
    </lineage>
</organism>
<evidence type="ECO:0000313" key="3">
    <source>
        <dbReference type="Proteomes" id="UP000198917"/>
    </source>
</evidence>
<proteinExistence type="predicted"/>
<dbReference type="EMBL" id="FNEW01000007">
    <property type="protein sequence ID" value="SDK34526.1"/>
    <property type="molecule type" value="Genomic_DNA"/>
</dbReference>
<dbReference type="InterPro" id="IPR007138">
    <property type="entry name" value="ABM_dom"/>
</dbReference>
<gene>
    <name evidence="2" type="ORF">SAMN05428983_4672</name>
</gene>
<protein>
    <submittedName>
        <fullName evidence="2">Quinol monooxygenase YgiN</fullName>
    </submittedName>
</protein>
<comment type="caution">
    <text evidence="2">The sequence shown here is derived from an EMBL/GenBank/DDBJ whole genome shotgun (WGS) entry which is preliminary data.</text>
</comment>
<feature type="domain" description="ABM" evidence="1">
    <location>
        <begin position="9"/>
        <end position="70"/>
    </location>
</feature>
<keyword evidence="2" id="KW-0503">Monooxygenase</keyword>
<dbReference type="Gene3D" id="3.30.70.100">
    <property type="match status" value="1"/>
</dbReference>
<dbReference type="SUPFAM" id="SSF54909">
    <property type="entry name" value="Dimeric alpha+beta barrel"/>
    <property type="match status" value="1"/>
</dbReference>
<name>A0A7Z7BRW7_9HYPH</name>
<reference evidence="2 3" key="1">
    <citation type="submission" date="2016-10" db="EMBL/GenBank/DDBJ databases">
        <authorList>
            <person name="Varghese N."/>
            <person name="Submissions S."/>
        </authorList>
    </citation>
    <scope>NUCLEOTIDE SEQUENCE [LARGE SCALE GENOMIC DNA]</scope>
    <source>
        <strain evidence="2 3">PDC82</strain>
    </source>
</reference>
<dbReference type="GO" id="GO:0004497">
    <property type="term" value="F:monooxygenase activity"/>
    <property type="evidence" value="ECO:0007669"/>
    <property type="project" value="UniProtKB-KW"/>
</dbReference>
<dbReference type="Proteomes" id="UP000198917">
    <property type="component" value="Unassembled WGS sequence"/>
</dbReference>
<dbReference type="InterPro" id="IPR011008">
    <property type="entry name" value="Dimeric_a/b-barrel"/>
</dbReference>